<evidence type="ECO:0000256" key="8">
    <source>
        <dbReference type="ARBA" id="ARBA00023170"/>
    </source>
</evidence>
<comment type="similarity">
    <text evidence="2 10">Belongs to the nematode receptor-like protein srg family.</text>
</comment>
<keyword evidence="7" id="KW-0804">Transcription</keyword>
<dbReference type="SUPFAM" id="SSF48508">
    <property type="entry name" value="Nuclear receptor ligand-binding domain"/>
    <property type="match status" value="1"/>
</dbReference>
<proteinExistence type="inferred from homology"/>
<evidence type="ECO:0000256" key="4">
    <source>
        <dbReference type="ARBA" id="ARBA00022989"/>
    </source>
</evidence>
<dbReference type="Gene3D" id="1.20.1070.10">
    <property type="entry name" value="Rhodopsin 7-helix transmembrane proteins"/>
    <property type="match status" value="1"/>
</dbReference>
<organism evidence="12 13">
    <name type="scientific">Heterodera trifolii</name>
    <dbReference type="NCBI Taxonomy" id="157864"/>
    <lineage>
        <taxon>Eukaryota</taxon>
        <taxon>Metazoa</taxon>
        <taxon>Ecdysozoa</taxon>
        <taxon>Nematoda</taxon>
        <taxon>Chromadorea</taxon>
        <taxon>Rhabditida</taxon>
        <taxon>Tylenchina</taxon>
        <taxon>Tylenchomorpha</taxon>
        <taxon>Tylenchoidea</taxon>
        <taxon>Heteroderidae</taxon>
        <taxon>Heteroderinae</taxon>
        <taxon>Heterodera</taxon>
    </lineage>
</organism>
<evidence type="ECO:0000313" key="13">
    <source>
        <dbReference type="Proteomes" id="UP001620626"/>
    </source>
</evidence>
<evidence type="ECO:0000256" key="2">
    <source>
        <dbReference type="ARBA" id="ARBA00005692"/>
    </source>
</evidence>
<dbReference type="InterPro" id="IPR035500">
    <property type="entry name" value="NHR-like_dom_sf"/>
</dbReference>
<keyword evidence="3 10" id="KW-0812">Transmembrane</keyword>
<evidence type="ECO:0000256" key="5">
    <source>
        <dbReference type="ARBA" id="ARBA00023015"/>
    </source>
</evidence>
<dbReference type="PROSITE" id="PS51843">
    <property type="entry name" value="NR_LBD"/>
    <property type="match status" value="1"/>
</dbReference>
<dbReference type="PANTHER" id="PTHR31552:SF8">
    <property type="entry name" value="SERPENTINE RECEPTOR CLASS GAMMA"/>
    <property type="match status" value="1"/>
</dbReference>
<keyword evidence="8" id="KW-0675">Receptor</keyword>
<comment type="caution">
    <text evidence="12">The sequence shown here is derived from an EMBL/GenBank/DDBJ whole genome shotgun (WGS) entry which is preliminary data.</text>
</comment>
<keyword evidence="13" id="KW-1185">Reference proteome</keyword>
<feature type="transmembrane region" description="Helical" evidence="10">
    <location>
        <begin position="12"/>
        <end position="38"/>
    </location>
</feature>
<dbReference type="EMBL" id="JBICBT010000031">
    <property type="protein sequence ID" value="KAL3125498.1"/>
    <property type="molecule type" value="Genomic_DNA"/>
</dbReference>
<evidence type="ECO:0000256" key="3">
    <source>
        <dbReference type="ARBA" id="ARBA00022692"/>
    </source>
</evidence>
<dbReference type="PANTHER" id="PTHR31552">
    <property type="entry name" value="SERPENTINE RECEPTOR CLASS GAMMA"/>
    <property type="match status" value="1"/>
</dbReference>
<gene>
    <name evidence="12" type="ORF">niasHT_009947</name>
</gene>
<dbReference type="InterPro" id="IPR000609">
    <property type="entry name" value="7TM_GPCR_serpentine_rcpt_Srg"/>
</dbReference>
<feature type="transmembrane region" description="Helical" evidence="10">
    <location>
        <begin position="131"/>
        <end position="154"/>
    </location>
</feature>
<keyword evidence="9" id="KW-0539">Nucleus</keyword>
<evidence type="ECO:0000256" key="1">
    <source>
        <dbReference type="ARBA" id="ARBA00004141"/>
    </source>
</evidence>
<feature type="transmembrane region" description="Helical" evidence="10">
    <location>
        <begin position="179"/>
        <end position="205"/>
    </location>
</feature>
<evidence type="ECO:0000256" key="10">
    <source>
        <dbReference type="RuleBase" id="RU280813"/>
    </source>
</evidence>
<feature type="transmembrane region" description="Helical" evidence="10">
    <location>
        <begin position="44"/>
        <end position="65"/>
    </location>
</feature>
<dbReference type="Gene3D" id="1.10.565.10">
    <property type="entry name" value="Retinoid X Receptor"/>
    <property type="match status" value="1"/>
</dbReference>
<sequence>MAVLANTGFTPLVVALAIGVPSALLYCVELGVIIANFGHFRSSFFVLVIVRGICSLINYVFSFFAHRFGRIGLFLPLYLRLHRLVLALLLFVGYYSFHVENLLTAFLLLNRFTSILIPMNYEKFWHRSLPFFLALSFILPLPFTAPILGFDMFIHVQSDNVTFTLDDHKTENEINSSEFAAWSAILFGAICLLINLATLFAYKLCRCQNAGLQNDASSKIERKMTIYTVFTFFGQLIFAIFMVFVYVTASNFFDEQNNRYSYAQKWLNISLEMDDLLFIANINQYPWVSDMATVAIPAWLLLWASSKMREILAEKFNKLTSHLKKQNLGSIQLKKSKNKVQPAAKNVIDEQCDIKTGSKCKRCRLKRCLAVGMNSSGVSAANKMNHEEKYAKESMVLMKCLLGVEPNVRVSCDAQKQMPEEGNLTDCATKITTKLVSSAPAKLHEEVSQIGDKQPSPVAMDFLNVFEIGKTFPLIGWFNNDDRVALCSNVGMPLYMLSNGFSSAQQNCDTHSFTNGQRPIKLFEDSFHKDDTVVMQMGEKTFCKETEPFSHLNLKIEEFVLVRAIIYAYMVSPGLSEPAQKMLHNEAEKFASLLMNFVQANYGAEAGVRRYVELMALVEFTFKVEHKKPRRIAPNATEL</sequence>
<keyword evidence="4 10" id="KW-1133">Transmembrane helix</keyword>
<accession>A0ABD2MD97</accession>
<feature type="transmembrane region" description="Helical" evidence="10">
    <location>
        <begin position="226"/>
        <end position="249"/>
    </location>
</feature>
<comment type="subcellular location">
    <subcellularLocation>
        <location evidence="1">Membrane</location>
        <topology evidence="1">Multi-pass membrane protein</topology>
    </subcellularLocation>
</comment>
<dbReference type="Gene3D" id="3.30.50.10">
    <property type="entry name" value="Erythroid Transcription Factor GATA-1, subunit A"/>
    <property type="match status" value="1"/>
</dbReference>
<evidence type="ECO:0000256" key="6">
    <source>
        <dbReference type="ARBA" id="ARBA00023136"/>
    </source>
</evidence>
<protein>
    <recommendedName>
        <fullName evidence="10">Serpentine receptor class gamma</fullName>
    </recommendedName>
</protein>
<dbReference type="SUPFAM" id="SSF57716">
    <property type="entry name" value="Glucocorticoid receptor-like (DNA-binding domain)"/>
    <property type="match status" value="1"/>
</dbReference>
<dbReference type="GO" id="GO:0016020">
    <property type="term" value="C:membrane"/>
    <property type="evidence" value="ECO:0007669"/>
    <property type="project" value="UniProtKB-SubCell"/>
</dbReference>
<dbReference type="SUPFAM" id="SSF81321">
    <property type="entry name" value="Family A G protein-coupled receptor-like"/>
    <property type="match status" value="1"/>
</dbReference>
<dbReference type="Proteomes" id="UP001620626">
    <property type="component" value="Unassembled WGS sequence"/>
</dbReference>
<dbReference type="AlphaFoldDB" id="A0ABD2MD97"/>
<keyword evidence="6 10" id="KW-0472">Membrane</keyword>
<evidence type="ECO:0000256" key="9">
    <source>
        <dbReference type="ARBA" id="ARBA00023242"/>
    </source>
</evidence>
<dbReference type="GO" id="GO:0007606">
    <property type="term" value="P:sensory perception of chemical stimulus"/>
    <property type="evidence" value="ECO:0007669"/>
    <property type="project" value="UniProtKB-UniRule"/>
</dbReference>
<dbReference type="Pfam" id="PF00104">
    <property type="entry name" value="Hormone_recep"/>
    <property type="match status" value="1"/>
</dbReference>
<dbReference type="Pfam" id="PF02118">
    <property type="entry name" value="Srg"/>
    <property type="match status" value="1"/>
</dbReference>
<feature type="domain" description="NR LBD" evidence="11">
    <location>
        <begin position="427"/>
        <end position="639"/>
    </location>
</feature>
<comment type="caution">
    <text evidence="10">Lacks conserved residue(s) required for the propagation of feature annotation.</text>
</comment>
<reference evidence="12 13" key="1">
    <citation type="submission" date="2024-10" db="EMBL/GenBank/DDBJ databases">
        <authorList>
            <person name="Kim D."/>
        </authorList>
    </citation>
    <scope>NUCLEOTIDE SEQUENCE [LARGE SCALE GENOMIC DNA]</scope>
    <source>
        <strain evidence="12">BH-2024</strain>
    </source>
</reference>
<dbReference type="SMART" id="SM00430">
    <property type="entry name" value="HOLI"/>
    <property type="match status" value="1"/>
</dbReference>
<dbReference type="InterPro" id="IPR013088">
    <property type="entry name" value="Znf_NHR/GATA"/>
</dbReference>
<evidence type="ECO:0000313" key="12">
    <source>
        <dbReference type="EMBL" id="KAL3125498.1"/>
    </source>
</evidence>
<evidence type="ECO:0000259" key="11">
    <source>
        <dbReference type="PROSITE" id="PS51843"/>
    </source>
</evidence>
<keyword evidence="5" id="KW-0805">Transcription regulation</keyword>
<dbReference type="InterPro" id="IPR000536">
    <property type="entry name" value="Nucl_hrmn_rcpt_lig-bd"/>
</dbReference>
<name>A0ABD2MD97_9BILA</name>
<evidence type="ECO:0000256" key="7">
    <source>
        <dbReference type="ARBA" id="ARBA00023163"/>
    </source>
</evidence>